<dbReference type="InterPro" id="IPR057326">
    <property type="entry name" value="KR_dom"/>
</dbReference>
<dbReference type="InterPro" id="IPR020904">
    <property type="entry name" value="Sc_DH/Rdtase_CS"/>
</dbReference>
<evidence type="ECO:0000256" key="8">
    <source>
        <dbReference type="NCBIfam" id="TIGR04316"/>
    </source>
</evidence>
<dbReference type="GO" id="GO:0008667">
    <property type="term" value="F:2,3-dihydro-2,3-dihydroxybenzoate dehydrogenase activity"/>
    <property type="evidence" value="ECO:0007669"/>
    <property type="project" value="UniProtKB-UniRule"/>
</dbReference>
<dbReference type="PANTHER" id="PTHR24321:SF13">
    <property type="entry name" value="2,3-DIHYDRO-2,3-DIHYDROXYBENZOATE DEHYDROGENASE"/>
    <property type="match status" value="1"/>
</dbReference>
<dbReference type="PRINTS" id="PR01397">
    <property type="entry name" value="DHBDHDRGNASE"/>
</dbReference>
<dbReference type="SUPFAM" id="SSF51735">
    <property type="entry name" value="NAD(P)-binding Rossmann-fold domains"/>
    <property type="match status" value="1"/>
</dbReference>
<gene>
    <name evidence="10" type="ORF">BA1DRAFT_02654</name>
</gene>
<evidence type="ECO:0000256" key="6">
    <source>
        <dbReference type="ARBA" id="ARBA00066334"/>
    </source>
</evidence>
<dbReference type="GO" id="GO:0019290">
    <property type="term" value="P:siderophore biosynthetic process"/>
    <property type="evidence" value="ECO:0007669"/>
    <property type="project" value="InterPro"/>
</dbReference>
<evidence type="ECO:0000313" key="10">
    <source>
        <dbReference type="EMBL" id="EYU14815.1"/>
    </source>
</evidence>
<dbReference type="FunFam" id="3.40.50.720:FF:000160">
    <property type="entry name" value="2,3-dihydro-2,3-dihydroxybenzoate dehydrogenase"/>
    <property type="match status" value="1"/>
</dbReference>
<keyword evidence="4" id="KW-0520">NAD</keyword>
<accession>A0A022PJW8</accession>
<dbReference type="PROSITE" id="PS00061">
    <property type="entry name" value="ADH_SHORT"/>
    <property type="match status" value="1"/>
</dbReference>
<comment type="caution">
    <text evidence="10">The sequence shown here is derived from an EMBL/GenBank/DDBJ whole genome shotgun (WGS) entry which is preliminary data.</text>
</comment>
<dbReference type="RefSeq" id="WP_036779753.1">
    <property type="nucleotide sequence ID" value="NZ_CAWLTM010000077.1"/>
</dbReference>
<comment type="catalytic activity">
    <reaction evidence="5">
        <text>(2S,3S)-2,3-dihydroxy-2,3-dihydrobenzoate + NAD(+) = 2,3-dihydroxybenzoate + NADH + H(+)</text>
        <dbReference type="Rhea" id="RHEA:23824"/>
        <dbReference type="ChEBI" id="CHEBI:15378"/>
        <dbReference type="ChEBI" id="CHEBI:36654"/>
        <dbReference type="ChEBI" id="CHEBI:57540"/>
        <dbReference type="ChEBI" id="CHEBI:57945"/>
        <dbReference type="ChEBI" id="CHEBI:58764"/>
        <dbReference type="EC" id="1.3.1.28"/>
    </reaction>
</comment>
<organism evidence="10 11">
    <name type="scientific">Photorhabdus aegyptia</name>
    <dbReference type="NCBI Taxonomy" id="2805098"/>
    <lineage>
        <taxon>Bacteria</taxon>
        <taxon>Pseudomonadati</taxon>
        <taxon>Pseudomonadota</taxon>
        <taxon>Gammaproteobacteria</taxon>
        <taxon>Enterobacterales</taxon>
        <taxon>Morganellaceae</taxon>
        <taxon>Photorhabdus</taxon>
    </lineage>
</organism>
<comment type="pathway">
    <text evidence="1">Siderophore biosynthesis.</text>
</comment>
<dbReference type="Pfam" id="PF13561">
    <property type="entry name" value="adh_short_C2"/>
    <property type="match status" value="1"/>
</dbReference>
<sequence length="256" mass="27981">MKNKQNLQMDFSHKTVWVTGAARGIGEQIARDFTALGANVIGFDRVFEQDDLPYQCIQLDISDPEKVEMICSQQLSISAKLDILVNAAGILQLGNIDELNISDWHRCINVNASGAFYLLRAVVPHFKRQRSGAIISISSNAAHVPRMRMAAYCASKSALTSLTHCVGLELAPFGIRCNVVSPGSTDTPMQRSMWKTDDDEKNMINGYPEQYKLGIPLGKIASVNEISHTVLFLSSDLASHITLQDIVVDGGATLAC</sequence>
<reference evidence="10 11" key="1">
    <citation type="submission" date="2014-03" db="EMBL/GenBank/DDBJ databases">
        <title>Draft Genome of Photorhabdus luminescens BA1, an Egyptian Isolate.</title>
        <authorList>
            <person name="Ghazal S."/>
            <person name="Hurst S.G.IV."/>
            <person name="Morris K."/>
            <person name="Thomas K."/>
            <person name="Tisa L.S."/>
        </authorList>
    </citation>
    <scope>NUCLEOTIDE SEQUENCE [LARGE SCALE GENOMIC DNA]</scope>
    <source>
        <strain evidence="10 11">BA1</strain>
    </source>
</reference>
<proteinExistence type="inferred from homology"/>
<dbReference type="SMART" id="SM00822">
    <property type="entry name" value="PKS_KR"/>
    <property type="match status" value="1"/>
</dbReference>
<comment type="similarity">
    <text evidence="2">Belongs to the short-chain dehydrogenases/reductases (SDR) family.</text>
</comment>
<evidence type="ECO:0000256" key="5">
    <source>
        <dbReference type="ARBA" id="ARBA00052874"/>
    </source>
</evidence>
<dbReference type="Gene3D" id="3.40.50.720">
    <property type="entry name" value="NAD(P)-binding Rossmann-like Domain"/>
    <property type="match status" value="1"/>
</dbReference>
<dbReference type="PANTHER" id="PTHR24321">
    <property type="entry name" value="DEHYDROGENASES, SHORT CHAIN"/>
    <property type="match status" value="1"/>
</dbReference>
<keyword evidence="3 10" id="KW-0560">Oxidoreductase</keyword>
<evidence type="ECO:0000313" key="11">
    <source>
        <dbReference type="Proteomes" id="UP000023464"/>
    </source>
</evidence>
<dbReference type="PATRIC" id="fig|1393736.3.peg.2715"/>
<evidence type="ECO:0000256" key="1">
    <source>
        <dbReference type="ARBA" id="ARBA00004924"/>
    </source>
</evidence>
<evidence type="ECO:0000256" key="4">
    <source>
        <dbReference type="ARBA" id="ARBA00023027"/>
    </source>
</evidence>
<dbReference type="EMBL" id="JFGV01000038">
    <property type="protein sequence ID" value="EYU14815.1"/>
    <property type="molecule type" value="Genomic_DNA"/>
</dbReference>
<dbReference type="Proteomes" id="UP000023464">
    <property type="component" value="Unassembled WGS sequence"/>
</dbReference>
<dbReference type="NCBIfam" id="TIGR04316">
    <property type="entry name" value="dhbA_paeA"/>
    <property type="match status" value="1"/>
</dbReference>
<dbReference type="InterPro" id="IPR003560">
    <property type="entry name" value="DHB_DH"/>
</dbReference>
<dbReference type="PRINTS" id="PR00080">
    <property type="entry name" value="SDRFAMILY"/>
</dbReference>
<evidence type="ECO:0000256" key="3">
    <source>
        <dbReference type="ARBA" id="ARBA00023002"/>
    </source>
</evidence>
<evidence type="ECO:0000256" key="2">
    <source>
        <dbReference type="ARBA" id="ARBA00006484"/>
    </source>
</evidence>
<feature type="domain" description="Ketoreductase" evidence="9">
    <location>
        <begin position="14"/>
        <end position="183"/>
    </location>
</feature>
<dbReference type="EC" id="1.3.1.28" evidence="6 8"/>
<evidence type="ECO:0000259" key="9">
    <source>
        <dbReference type="SMART" id="SM00822"/>
    </source>
</evidence>
<dbReference type="InterPro" id="IPR036291">
    <property type="entry name" value="NAD(P)-bd_dom_sf"/>
</dbReference>
<name>A0A022PJW8_9GAMM</name>
<keyword evidence="11" id="KW-1185">Reference proteome</keyword>
<evidence type="ECO:0000256" key="7">
    <source>
        <dbReference type="ARBA" id="ARBA00067530"/>
    </source>
</evidence>
<dbReference type="AlphaFoldDB" id="A0A022PJW8"/>
<dbReference type="InterPro" id="IPR002347">
    <property type="entry name" value="SDR_fam"/>
</dbReference>
<dbReference type="NCBIfam" id="NF006074">
    <property type="entry name" value="PRK08220.1"/>
    <property type="match status" value="1"/>
</dbReference>
<protein>
    <recommendedName>
        <fullName evidence="7 8">2,3-dihydro-2,3-dihydroxybenzoate dehydrogenase</fullName>
        <ecNumber evidence="6 8">1.3.1.28</ecNumber>
    </recommendedName>
</protein>